<comment type="caution">
    <text evidence="1">The sequence shown here is derived from an EMBL/GenBank/DDBJ whole genome shotgun (WGS) entry which is preliminary data.</text>
</comment>
<dbReference type="Pfam" id="PF00378">
    <property type="entry name" value="ECH_1"/>
    <property type="match status" value="1"/>
</dbReference>
<gene>
    <name evidence="1" type="primary">echA8_5</name>
    <name evidence="1" type="ORF">BHE75_03169</name>
</gene>
<dbReference type="EC" id="4.2.1.17" evidence="1"/>
<dbReference type="SUPFAM" id="SSF52096">
    <property type="entry name" value="ClpP/crotonase"/>
    <property type="match status" value="1"/>
</dbReference>
<keyword evidence="1" id="KW-0456">Lyase</keyword>
<dbReference type="InterPro" id="IPR029045">
    <property type="entry name" value="ClpP/crotonase-like_dom_sf"/>
</dbReference>
<dbReference type="RefSeq" id="WP_070934410.1">
    <property type="nucleotide sequence ID" value="NZ_MIPT01000001.1"/>
</dbReference>
<name>A0A1S1HG03_9SPHN</name>
<protein>
    <submittedName>
        <fullName evidence="1">Putative enoyl-CoA hydratase echA8</fullName>
        <ecNumber evidence="1">4.2.1.17</ecNumber>
    </submittedName>
</protein>
<dbReference type="PANTHER" id="PTHR11941">
    <property type="entry name" value="ENOYL-COA HYDRATASE-RELATED"/>
    <property type="match status" value="1"/>
</dbReference>
<accession>A0A1S1HG03</accession>
<dbReference type="Proteomes" id="UP000179467">
    <property type="component" value="Unassembled WGS sequence"/>
</dbReference>
<evidence type="ECO:0000313" key="2">
    <source>
        <dbReference type="Proteomes" id="UP000179467"/>
    </source>
</evidence>
<reference evidence="1 2" key="1">
    <citation type="submission" date="2016-09" db="EMBL/GenBank/DDBJ databases">
        <title>Metabolic pathway, cell adaptation mechanisms and a novel monoxygenase revealed through proteogenomic-transcription analysis of a Sphingomonas haloaromaticamans strain degrading the fungicide ortho-phenylphenol.</title>
        <authorList>
            <person name="Perruchon C."/>
            <person name="Papadopoulou E.S."/>
            <person name="Rousidou C."/>
            <person name="Vasileiadis S."/>
            <person name="Tanou G."/>
            <person name="Amoutzias G."/>
            <person name="Molassiotis A."/>
            <person name="Karpouzas D.G."/>
        </authorList>
    </citation>
    <scope>NUCLEOTIDE SEQUENCE [LARGE SCALE GENOMIC DNA]</scope>
    <source>
        <strain evidence="1 2">P3</strain>
    </source>
</reference>
<proteinExistence type="predicted"/>
<organism evidence="1 2">
    <name type="scientific">Edaphosphingomonas haloaromaticamans</name>
    <dbReference type="NCBI Taxonomy" id="653954"/>
    <lineage>
        <taxon>Bacteria</taxon>
        <taxon>Pseudomonadati</taxon>
        <taxon>Pseudomonadota</taxon>
        <taxon>Alphaproteobacteria</taxon>
        <taxon>Sphingomonadales</taxon>
        <taxon>Rhizorhabdaceae</taxon>
        <taxon>Edaphosphingomonas</taxon>
    </lineage>
</organism>
<dbReference type="Gene3D" id="3.90.226.10">
    <property type="entry name" value="2-enoyl-CoA Hydratase, Chain A, domain 1"/>
    <property type="match status" value="1"/>
</dbReference>
<keyword evidence="2" id="KW-1185">Reference proteome</keyword>
<dbReference type="OrthoDB" id="5730382at2"/>
<dbReference type="CDD" id="cd06558">
    <property type="entry name" value="crotonase-like"/>
    <property type="match status" value="1"/>
</dbReference>
<sequence>MPAPADILSPADLAALAARQPMPEEFGPDSPRPLIAFALADADPALGPWLAHLPCPVIGIGAGPLDLACDVVLDDADQLGPIARNVAAAPIAAMVLVQHLRASAGLPLESALTAESFAYATLQQGPEFRRLSFPRIERKPANQPAPVEISYTETGMGLRLNRPATLNAIDAEMRDALCEALDIALLDPDAPAVRLTAAGRAFSTGGEVAEFGLAADPATAHWVRSLRLPARRIARLADRLSVHVHGAAIGAGLEIAAFARHLTATPDAWFQLPELKYGLIPGAGGTTSLPRRIGRQRTAYLALSMRRLSAAAAHDWGLVDAIVE</sequence>
<dbReference type="InterPro" id="IPR001753">
    <property type="entry name" value="Enoyl-CoA_hydra/iso"/>
</dbReference>
<dbReference type="GO" id="GO:0004300">
    <property type="term" value="F:enoyl-CoA hydratase activity"/>
    <property type="evidence" value="ECO:0007669"/>
    <property type="project" value="UniProtKB-EC"/>
</dbReference>
<dbReference type="EMBL" id="MIPT01000001">
    <property type="protein sequence ID" value="OHT21164.1"/>
    <property type="molecule type" value="Genomic_DNA"/>
</dbReference>
<dbReference type="AlphaFoldDB" id="A0A1S1HG03"/>
<dbReference type="GO" id="GO:0006635">
    <property type="term" value="P:fatty acid beta-oxidation"/>
    <property type="evidence" value="ECO:0007669"/>
    <property type="project" value="TreeGrafter"/>
</dbReference>
<dbReference type="PANTHER" id="PTHR11941:SF54">
    <property type="entry name" value="ENOYL-COA HYDRATASE, MITOCHONDRIAL"/>
    <property type="match status" value="1"/>
</dbReference>
<evidence type="ECO:0000313" key="1">
    <source>
        <dbReference type="EMBL" id="OHT21164.1"/>
    </source>
</evidence>